<dbReference type="Gene3D" id="3.40.50.150">
    <property type="entry name" value="Vaccinia Virus protein VP39"/>
    <property type="match status" value="1"/>
</dbReference>
<dbReference type="InterPro" id="IPR002792">
    <property type="entry name" value="TRAM_dom"/>
</dbReference>
<dbReference type="PANTHER" id="PTHR11061">
    <property type="entry name" value="RNA M5U METHYLTRANSFERASE"/>
    <property type="match status" value="1"/>
</dbReference>
<dbReference type="PROSITE" id="PS50926">
    <property type="entry name" value="TRAM"/>
    <property type="match status" value="1"/>
</dbReference>
<dbReference type="Gene3D" id="2.40.50.140">
    <property type="entry name" value="Nucleic acid-binding proteins"/>
    <property type="match status" value="1"/>
</dbReference>
<feature type="binding site" evidence="4">
    <location>
        <position position="344"/>
    </location>
    <ligand>
        <name>S-adenosyl-L-methionine</name>
        <dbReference type="ChEBI" id="CHEBI:59789"/>
    </ligand>
</feature>
<comment type="similarity">
    <text evidence="4">Belongs to the class I-like SAM-binding methyltransferase superfamily. RNA M5U methyltransferase family.</text>
</comment>
<organism evidence="6 7">
    <name type="scientific">Microbacterium resistens</name>
    <dbReference type="NCBI Taxonomy" id="156977"/>
    <lineage>
        <taxon>Bacteria</taxon>
        <taxon>Bacillati</taxon>
        <taxon>Actinomycetota</taxon>
        <taxon>Actinomycetes</taxon>
        <taxon>Micrococcales</taxon>
        <taxon>Microbacteriaceae</taxon>
        <taxon>Microbacterium</taxon>
    </lineage>
</organism>
<feature type="active site" description="Nucleophile" evidence="4">
    <location>
        <position position="371"/>
    </location>
</feature>
<keyword evidence="3 4" id="KW-0949">S-adenosyl-L-methionine</keyword>
<reference evidence="6 7" key="1">
    <citation type="submission" date="2023-01" db="EMBL/GenBank/DDBJ databases">
        <title>Characterization of estradiol degrading bacteria Microbacterium sp. MZT7 and reveal degrading genes through genome analysis.</title>
        <authorList>
            <person name="Hao P."/>
            <person name="Gao Y."/>
        </authorList>
    </citation>
    <scope>NUCLEOTIDE SEQUENCE [LARGE SCALE GENOMIC DNA]</scope>
    <source>
        <strain evidence="6 7">MZT7</strain>
    </source>
</reference>
<dbReference type="GO" id="GO:0008168">
    <property type="term" value="F:methyltransferase activity"/>
    <property type="evidence" value="ECO:0007669"/>
    <property type="project" value="UniProtKB-KW"/>
</dbReference>
<evidence type="ECO:0000256" key="4">
    <source>
        <dbReference type="PROSITE-ProRule" id="PRU01024"/>
    </source>
</evidence>
<dbReference type="Pfam" id="PF05958">
    <property type="entry name" value="tRNA_U5-meth_tr"/>
    <property type="match status" value="1"/>
</dbReference>
<feature type="domain" description="TRAM" evidence="5">
    <location>
        <begin position="1"/>
        <end position="54"/>
    </location>
</feature>
<dbReference type="InterPro" id="IPR029063">
    <property type="entry name" value="SAM-dependent_MTases_sf"/>
</dbReference>
<dbReference type="Gene3D" id="2.40.50.1070">
    <property type="match status" value="1"/>
</dbReference>
<proteinExistence type="inferred from homology"/>
<evidence type="ECO:0000313" key="6">
    <source>
        <dbReference type="EMBL" id="UGS28507.1"/>
    </source>
</evidence>
<evidence type="ECO:0000256" key="2">
    <source>
        <dbReference type="ARBA" id="ARBA00022679"/>
    </source>
</evidence>
<gene>
    <name evidence="6" type="ORF">K8F61_08100</name>
</gene>
<keyword evidence="7" id="KW-1185">Reference proteome</keyword>
<feature type="binding site" evidence="4">
    <location>
        <position position="272"/>
    </location>
    <ligand>
        <name>S-adenosyl-L-methionine</name>
        <dbReference type="ChEBI" id="CHEBI:59789"/>
    </ligand>
</feature>
<evidence type="ECO:0000256" key="1">
    <source>
        <dbReference type="ARBA" id="ARBA00022603"/>
    </source>
</evidence>
<evidence type="ECO:0000259" key="5">
    <source>
        <dbReference type="PROSITE" id="PS50926"/>
    </source>
</evidence>
<feature type="binding site" evidence="4">
    <location>
        <position position="294"/>
    </location>
    <ligand>
        <name>S-adenosyl-L-methionine</name>
        <dbReference type="ChEBI" id="CHEBI:59789"/>
    </ligand>
</feature>
<evidence type="ECO:0000313" key="7">
    <source>
        <dbReference type="Proteomes" id="UP001199642"/>
    </source>
</evidence>
<dbReference type="Pfam" id="PF01938">
    <property type="entry name" value="TRAM"/>
    <property type="match status" value="1"/>
</dbReference>
<dbReference type="GO" id="GO:0032259">
    <property type="term" value="P:methylation"/>
    <property type="evidence" value="ECO:0007669"/>
    <property type="project" value="UniProtKB-KW"/>
</dbReference>
<keyword evidence="2 4" id="KW-0808">Transferase</keyword>
<dbReference type="Proteomes" id="UP001199642">
    <property type="component" value="Chromosome"/>
</dbReference>
<sequence>MLDLDVTGIAHGGVSVARHDGRVVFVADAIPGERVRARVTDASKPAFWRAVAVEVPEPSSDRRPHLWAEASIDRDPEARPGGAEFGHIVPRRQRALKRQVLAEALDRFAGGGVDAPEVAAVSDHDGGWRTRVTLHADADGHVGPYAARSHRIVPVEDLPLARPSIAAAARTLRARGEGRVELVEASDGQVRILRKAAAAREGGAGKGARRRAPRAPRPVPEVLVERAAGREFRVDADGFWQVHPEAADTLDAAVADLLADRVDPDSAHLDLYGGVGLFAATLGRLGARTITTVESSPRAIAHARENLGDLGVEAITARVDRFLADRRRDEAAARAHAGGTVVLDPPRSGAGRAVVEDVVALAPSAVVYVACDPVAFARDLGTFRARGYDVEELRAFDLFPNTHHFEVVARLVPVVGAVASVG</sequence>
<name>A0ABY3S0H5_9MICO</name>
<dbReference type="SUPFAM" id="SSF53335">
    <property type="entry name" value="S-adenosyl-L-methionine-dependent methyltransferases"/>
    <property type="match status" value="1"/>
</dbReference>
<accession>A0ABY3S0H5</accession>
<dbReference type="InterPro" id="IPR012340">
    <property type="entry name" value="NA-bd_OB-fold"/>
</dbReference>
<protein>
    <submittedName>
        <fullName evidence="6">Class I SAM-dependent RNA methyltransferase</fullName>
    </submittedName>
</protein>
<evidence type="ECO:0000256" key="3">
    <source>
        <dbReference type="ARBA" id="ARBA00022691"/>
    </source>
</evidence>
<feature type="binding site" evidence="4">
    <location>
        <position position="241"/>
    </location>
    <ligand>
        <name>S-adenosyl-L-methionine</name>
        <dbReference type="ChEBI" id="CHEBI:59789"/>
    </ligand>
</feature>
<dbReference type="SUPFAM" id="SSF50249">
    <property type="entry name" value="Nucleic acid-binding proteins"/>
    <property type="match status" value="1"/>
</dbReference>
<dbReference type="PROSITE" id="PS51687">
    <property type="entry name" value="SAM_MT_RNA_M5U"/>
    <property type="match status" value="1"/>
</dbReference>
<dbReference type="EMBL" id="CP082781">
    <property type="protein sequence ID" value="UGS28507.1"/>
    <property type="molecule type" value="Genomic_DNA"/>
</dbReference>
<keyword evidence="1 4" id="KW-0489">Methyltransferase</keyword>
<dbReference type="PANTHER" id="PTHR11061:SF30">
    <property type="entry name" value="TRNA (URACIL(54)-C(5))-METHYLTRANSFERASE"/>
    <property type="match status" value="1"/>
</dbReference>
<dbReference type="InterPro" id="IPR010280">
    <property type="entry name" value="U5_MeTrfase_fam"/>
</dbReference>